<dbReference type="PROSITE" id="PS51257">
    <property type="entry name" value="PROKAR_LIPOPROTEIN"/>
    <property type="match status" value="1"/>
</dbReference>
<dbReference type="PANTHER" id="PTHR47199:SF2">
    <property type="entry name" value="PHOTOSYSTEM II STABILITY_ASSEMBLY FACTOR HCF136, CHLOROPLASTIC"/>
    <property type="match status" value="1"/>
</dbReference>
<dbReference type="AlphaFoldDB" id="A0A5D0R6A1"/>
<reference evidence="1 2" key="1">
    <citation type="submission" date="2019-08" db="EMBL/GenBank/DDBJ databases">
        <title>Genomes of Antarctic Bizionia species.</title>
        <authorList>
            <person name="Bowman J.P."/>
        </authorList>
    </citation>
    <scope>NUCLEOTIDE SEQUENCE [LARGE SCALE GENOMIC DNA]</scope>
    <source>
        <strain evidence="1 2">ADA-4</strain>
    </source>
</reference>
<sequence>MRYFSLLLVLLTILACKKEEKKPQTGISKVEIQTILEDSTLSIRALEILDKNSLAFAANKNTYGLYNSEAGEWLISEQAHDSLSLEFRAIANNSEDFFMLSVGNPALLFKTSNTGNMELVYKEEHEKVFYDAMKFWNKREGIAIGDATDNCLSIIITRDGGNNWEKVPCDIKWLPDATNGAAAFAASNTNIVIKGSKTWIATGGIVSTVLYSGDKGKTWEVFKTPIVQGIETTGMYSMDFYDENTGFAIGGDYTKPDDNTANKIRTMDGGKTWEIIGENQEPGYRSCVQYVPNRDGQELVTVGFKGMDYSKDNGATWTHISDEGFYSIRFLNDTIAYASGQGRISKLVFKR</sequence>
<dbReference type="OrthoDB" id="9813892at2"/>
<dbReference type="SUPFAM" id="SSF110296">
    <property type="entry name" value="Oligoxyloglucan reducing end-specific cellobiohydrolase"/>
    <property type="match status" value="1"/>
</dbReference>
<keyword evidence="2" id="KW-1185">Reference proteome</keyword>
<dbReference type="EMBL" id="VSKK01000002">
    <property type="protein sequence ID" value="TYB77170.1"/>
    <property type="molecule type" value="Genomic_DNA"/>
</dbReference>
<name>A0A5D0R6A1_9FLAO</name>
<accession>A0A5D0R6A1</accession>
<protein>
    <submittedName>
        <fullName evidence="1">Oxidoreductase</fullName>
    </submittedName>
</protein>
<dbReference type="PANTHER" id="PTHR47199">
    <property type="entry name" value="PHOTOSYSTEM II STABILITY/ASSEMBLY FACTOR HCF136, CHLOROPLASTIC"/>
    <property type="match status" value="1"/>
</dbReference>
<evidence type="ECO:0000313" key="2">
    <source>
        <dbReference type="Proteomes" id="UP000323720"/>
    </source>
</evidence>
<gene>
    <name evidence="1" type="ORF">ES674_10820</name>
</gene>
<dbReference type="InterPro" id="IPR015943">
    <property type="entry name" value="WD40/YVTN_repeat-like_dom_sf"/>
</dbReference>
<organism evidence="1 2">
    <name type="scientific">Bizionia myxarmorum</name>
    <dbReference type="NCBI Taxonomy" id="291186"/>
    <lineage>
        <taxon>Bacteria</taxon>
        <taxon>Pseudomonadati</taxon>
        <taxon>Bacteroidota</taxon>
        <taxon>Flavobacteriia</taxon>
        <taxon>Flavobacteriales</taxon>
        <taxon>Flavobacteriaceae</taxon>
        <taxon>Bizionia</taxon>
    </lineage>
</organism>
<dbReference type="CDD" id="cd15482">
    <property type="entry name" value="Sialidase_non-viral"/>
    <property type="match status" value="1"/>
</dbReference>
<evidence type="ECO:0000313" key="1">
    <source>
        <dbReference type="EMBL" id="TYB77170.1"/>
    </source>
</evidence>
<proteinExistence type="predicted"/>
<dbReference type="RefSeq" id="WP_148404047.1">
    <property type="nucleotide sequence ID" value="NZ_VSKK01000002.1"/>
</dbReference>
<dbReference type="Gene3D" id="2.130.10.10">
    <property type="entry name" value="YVTN repeat-like/Quinoprotein amine dehydrogenase"/>
    <property type="match status" value="1"/>
</dbReference>
<dbReference type="Proteomes" id="UP000323720">
    <property type="component" value="Unassembled WGS sequence"/>
</dbReference>
<comment type="caution">
    <text evidence="1">The sequence shown here is derived from an EMBL/GenBank/DDBJ whole genome shotgun (WGS) entry which is preliminary data.</text>
</comment>